<dbReference type="PANTHER" id="PTHR33515">
    <property type="entry name" value="RIBOSOME-BINDING FACTOR A, CHLOROPLASTIC-RELATED"/>
    <property type="match status" value="1"/>
</dbReference>
<dbReference type="InterPro" id="IPR015946">
    <property type="entry name" value="KH_dom-like_a/b"/>
</dbReference>
<proteinExistence type="inferred from homology"/>
<accession>A0A1W1VRL6</accession>
<dbReference type="EMBL" id="LT838272">
    <property type="protein sequence ID" value="SMB95564.1"/>
    <property type="molecule type" value="Genomic_DNA"/>
</dbReference>
<evidence type="ECO:0000313" key="4">
    <source>
        <dbReference type="EMBL" id="SMB95564.1"/>
    </source>
</evidence>
<dbReference type="AlphaFoldDB" id="A0A1W1VRL6"/>
<dbReference type="HAMAP" id="MF_00003">
    <property type="entry name" value="RbfA"/>
    <property type="match status" value="1"/>
</dbReference>
<comment type="subcellular location">
    <subcellularLocation>
        <location evidence="3">Cytoplasm</location>
    </subcellularLocation>
</comment>
<reference evidence="4 5" key="1">
    <citation type="submission" date="2017-04" db="EMBL/GenBank/DDBJ databases">
        <authorList>
            <person name="Afonso C.L."/>
            <person name="Miller P.J."/>
            <person name="Scott M.A."/>
            <person name="Spackman E."/>
            <person name="Goraichik I."/>
            <person name="Dimitrov K.M."/>
            <person name="Suarez D.L."/>
            <person name="Swayne D.E."/>
        </authorList>
    </citation>
    <scope>NUCLEOTIDE SEQUENCE [LARGE SCALE GENOMIC DNA]</scope>
    <source>
        <strain evidence="4 5">ToBE</strain>
    </source>
</reference>
<keyword evidence="5" id="KW-1185">Reference proteome</keyword>
<comment type="subunit">
    <text evidence="3">Monomer. Binds 30S ribosomal subunits, but not 50S ribosomal subunits or 70S ribosomes.</text>
</comment>
<dbReference type="OrthoDB" id="307788at2"/>
<keyword evidence="2 3" id="KW-0690">Ribosome biogenesis</keyword>
<dbReference type="GO" id="GO:0005829">
    <property type="term" value="C:cytosol"/>
    <property type="evidence" value="ECO:0007669"/>
    <property type="project" value="TreeGrafter"/>
</dbReference>
<evidence type="ECO:0000256" key="3">
    <source>
        <dbReference type="HAMAP-Rule" id="MF_00003"/>
    </source>
</evidence>
<dbReference type="PROSITE" id="PS01319">
    <property type="entry name" value="RBFA"/>
    <property type="match status" value="1"/>
</dbReference>
<organism evidence="4 5">
    <name type="scientific">Thermanaeromonas toyohensis ToBE</name>
    <dbReference type="NCBI Taxonomy" id="698762"/>
    <lineage>
        <taxon>Bacteria</taxon>
        <taxon>Bacillati</taxon>
        <taxon>Bacillota</taxon>
        <taxon>Clostridia</taxon>
        <taxon>Neomoorellales</taxon>
        <taxon>Neomoorellaceae</taxon>
        <taxon>Thermanaeromonas</taxon>
    </lineage>
</organism>
<dbReference type="InterPro" id="IPR000238">
    <property type="entry name" value="RbfA"/>
</dbReference>
<dbReference type="Proteomes" id="UP000192569">
    <property type="component" value="Chromosome I"/>
</dbReference>
<gene>
    <name evidence="3" type="primary">rbfA</name>
    <name evidence="4" type="ORF">SAMN00808754_1277</name>
</gene>
<evidence type="ECO:0000313" key="5">
    <source>
        <dbReference type="Proteomes" id="UP000192569"/>
    </source>
</evidence>
<dbReference type="SUPFAM" id="SSF89919">
    <property type="entry name" value="Ribosome-binding factor A, RbfA"/>
    <property type="match status" value="1"/>
</dbReference>
<evidence type="ECO:0000256" key="1">
    <source>
        <dbReference type="ARBA" id="ARBA00022490"/>
    </source>
</evidence>
<dbReference type="RefSeq" id="WP_084664914.1">
    <property type="nucleotide sequence ID" value="NZ_LT838272.1"/>
</dbReference>
<protein>
    <recommendedName>
        <fullName evidence="3">Ribosome-binding factor A</fullName>
    </recommendedName>
</protein>
<dbReference type="InterPro" id="IPR023799">
    <property type="entry name" value="RbfA_dom_sf"/>
</dbReference>
<sequence length="115" mass="13333">MSIRVERVAEQMKKEIAELLQDEIKDPRIGFVTVTDVELSSDMQHAKVYVSVYGDEEQKKQTLEALARATGFIRREIGRRIKLRLVPEIVFKYDESIERGDRIARLLSRIKAEEG</sequence>
<dbReference type="GO" id="GO:0030490">
    <property type="term" value="P:maturation of SSU-rRNA"/>
    <property type="evidence" value="ECO:0007669"/>
    <property type="project" value="UniProtKB-UniRule"/>
</dbReference>
<keyword evidence="1 3" id="KW-0963">Cytoplasm</keyword>
<dbReference type="GO" id="GO:0043024">
    <property type="term" value="F:ribosomal small subunit binding"/>
    <property type="evidence" value="ECO:0007669"/>
    <property type="project" value="TreeGrafter"/>
</dbReference>
<comment type="similarity">
    <text evidence="3">Belongs to the RbfA family.</text>
</comment>
<comment type="function">
    <text evidence="3">One of several proteins that assist in the late maturation steps of the functional core of the 30S ribosomal subunit. Associates with free 30S ribosomal subunits (but not with 30S subunits that are part of 70S ribosomes or polysomes). Required for efficient processing of 16S rRNA. May interact with the 5'-terminal helix region of 16S rRNA.</text>
</comment>
<dbReference type="Pfam" id="PF02033">
    <property type="entry name" value="RBFA"/>
    <property type="match status" value="1"/>
</dbReference>
<dbReference type="STRING" id="698762.SAMN00808754_1277"/>
<name>A0A1W1VRL6_9FIRM</name>
<dbReference type="NCBIfam" id="TIGR00082">
    <property type="entry name" value="rbfA"/>
    <property type="match status" value="1"/>
</dbReference>
<dbReference type="InterPro" id="IPR020053">
    <property type="entry name" value="Ribosome-bd_factorA_CS"/>
</dbReference>
<dbReference type="FunFam" id="3.30.300.20:FF:000009">
    <property type="entry name" value="Ribosome-binding factor A"/>
    <property type="match status" value="1"/>
</dbReference>
<evidence type="ECO:0000256" key="2">
    <source>
        <dbReference type="ARBA" id="ARBA00022517"/>
    </source>
</evidence>
<dbReference type="Gene3D" id="3.30.300.20">
    <property type="match status" value="1"/>
</dbReference>
<dbReference type="PANTHER" id="PTHR33515:SF1">
    <property type="entry name" value="RIBOSOME-BINDING FACTOR A, CHLOROPLASTIC-RELATED"/>
    <property type="match status" value="1"/>
</dbReference>